<reference evidence="5" key="2">
    <citation type="submission" date="2013-07" db="EMBL/GenBank/DDBJ databases">
        <authorList>
            <consortium name="The Broad Institute Genome Sequencing Platform"/>
            <person name="Cuomo C."/>
            <person name="Litvintseva A."/>
            <person name="Chen Y."/>
            <person name="Heitman J."/>
            <person name="Sun S."/>
            <person name="Springer D."/>
            <person name="Dromer F."/>
            <person name="Young S.K."/>
            <person name="Zeng Q."/>
            <person name="Gargeya S."/>
            <person name="Fitzgerald M."/>
            <person name="Abouelleil A."/>
            <person name="Alvarado L."/>
            <person name="Berlin A.M."/>
            <person name="Chapman S.B."/>
            <person name="Dewar J."/>
            <person name="Goldberg J."/>
            <person name="Griggs A."/>
            <person name="Gujja S."/>
            <person name="Hansen M."/>
            <person name="Howarth C."/>
            <person name="Imamovic A."/>
            <person name="Larimer J."/>
            <person name="McCowan C."/>
            <person name="Murphy C."/>
            <person name="Pearson M."/>
            <person name="Priest M."/>
            <person name="Roberts A."/>
            <person name="Saif S."/>
            <person name="Shea T."/>
            <person name="Sykes S."/>
            <person name="Wortman J."/>
            <person name="Nusbaum C."/>
            <person name="Birren B."/>
        </authorList>
    </citation>
    <scope>NUCLEOTIDE SEQUENCE</scope>
    <source>
        <strain evidence="5">CBS 10117</strain>
    </source>
</reference>
<evidence type="ECO:0000313" key="4">
    <source>
        <dbReference type="EMBL" id="OBR81645.1"/>
    </source>
</evidence>
<dbReference type="InterPro" id="IPR033121">
    <property type="entry name" value="PEPTIDASE_A1"/>
</dbReference>
<dbReference type="GeneID" id="28972115"/>
<name>A0A1A5ZV14_9TREE</name>
<dbReference type="EMBL" id="KI894037">
    <property type="protein sequence ID" value="OBR81645.1"/>
    <property type="molecule type" value="Genomic_DNA"/>
</dbReference>
<dbReference type="InterPro" id="IPR001461">
    <property type="entry name" value="Aspartic_peptidase_A1"/>
</dbReference>
<keyword evidence="2" id="KW-0732">Signal</keyword>
<dbReference type="Gene3D" id="2.40.70.10">
    <property type="entry name" value="Acid Proteases"/>
    <property type="match status" value="2"/>
</dbReference>
<sequence length="390" mass="41224">MMLPLVTLFSILLPLALSAVVPSGTTSQQTRSKVARDIPVSNATLPLRHFLSETRQPIRKRDDRIITNDYDFVLLAGITVAGAELDFVVDTGSSDFWLVASNYTCLDGSGNPTANTACRFGSSSFDPASATPISPKTFFNTGYADGEYVIGEGFIGEIEFAGVTIANQSFGVATRARWNGDGISAGLLGLGSLYGNQIYYGNSVADVSDDNRYIYNNPATNAYRQGLSGPYHTFAVNRIPFDQQHTGVQNAGSLTLGGRPGDVEVTDAVVTVGVLTWSPTAKGVQIPEEAYSALVANVSFIFDGSDSVDQRYSGLSLDSGSSGLYLPTAVFEAWKANITSTPCDGSTIPPLTFVIDGVKFPMEPVDLLAYDPASATCRLNVGDGGAAIGL</sequence>
<feature type="chain" id="PRO_5008341876" description="Peptidase A1 domain-containing protein" evidence="2">
    <location>
        <begin position="19"/>
        <end position="390"/>
    </location>
</feature>
<dbReference type="RefSeq" id="XP_018259487.1">
    <property type="nucleotide sequence ID" value="XM_018411675.1"/>
</dbReference>
<dbReference type="Pfam" id="PF00026">
    <property type="entry name" value="Asp"/>
    <property type="match status" value="1"/>
</dbReference>
<dbReference type="EMBL" id="CP144537">
    <property type="protein sequence ID" value="WWC63722.1"/>
    <property type="molecule type" value="Genomic_DNA"/>
</dbReference>
<dbReference type="PROSITE" id="PS51767">
    <property type="entry name" value="PEPTIDASE_A1"/>
    <property type="match status" value="1"/>
</dbReference>
<keyword evidence="6" id="KW-1185">Reference proteome</keyword>
<feature type="signal peptide" evidence="2">
    <location>
        <begin position="1"/>
        <end position="18"/>
    </location>
</feature>
<dbReference type="Proteomes" id="UP000078595">
    <property type="component" value="Chromosome 8"/>
</dbReference>
<dbReference type="GO" id="GO:0000324">
    <property type="term" value="C:fungal-type vacuole"/>
    <property type="evidence" value="ECO:0007669"/>
    <property type="project" value="TreeGrafter"/>
</dbReference>
<evidence type="ECO:0000256" key="2">
    <source>
        <dbReference type="SAM" id="SignalP"/>
    </source>
</evidence>
<accession>A0A1A5ZV14</accession>
<comment type="similarity">
    <text evidence="1">Belongs to the peptidase A1 family.</text>
</comment>
<dbReference type="AlphaFoldDB" id="A0A1A5ZV14"/>
<dbReference type="OrthoDB" id="15189at2759"/>
<feature type="domain" description="Peptidase A1" evidence="3">
    <location>
        <begin position="72"/>
        <end position="390"/>
    </location>
</feature>
<dbReference type="PANTHER" id="PTHR47966">
    <property type="entry name" value="BETA-SITE APP-CLEAVING ENZYME, ISOFORM A-RELATED"/>
    <property type="match status" value="1"/>
</dbReference>
<dbReference type="GO" id="GO:0004190">
    <property type="term" value="F:aspartic-type endopeptidase activity"/>
    <property type="evidence" value="ECO:0007669"/>
    <property type="project" value="InterPro"/>
</dbReference>
<evidence type="ECO:0000259" key="3">
    <source>
        <dbReference type="PROSITE" id="PS51767"/>
    </source>
</evidence>
<reference evidence="4" key="1">
    <citation type="submission" date="2013-07" db="EMBL/GenBank/DDBJ databases">
        <title>The Genome Sequence of Cryptococcus dejecticola CBS10117.</title>
        <authorList>
            <consortium name="The Broad Institute Genome Sequencing Platform"/>
            <person name="Cuomo C."/>
            <person name="Litvintseva A."/>
            <person name="Chen Y."/>
            <person name="Heitman J."/>
            <person name="Sun S."/>
            <person name="Springer D."/>
            <person name="Dromer F."/>
            <person name="Young S.K."/>
            <person name="Zeng Q."/>
            <person name="Gargeya S."/>
            <person name="Fitzgerald M."/>
            <person name="Abouelleil A."/>
            <person name="Alvarado L."/>
            <person name="Berlin A.M."/>
            <person name="Chapman S.B."/>
            <person name="Dewar J."/>
            <person name="Goldberg J."/>
            <person name="Griggs A."/>
            <person name="Gujja S."/>
            <person name="Hansen M."/>
            <person name="Howarth C."/>
            <person name="Imamovic A."/>
            <person name="Larimer J."/>
            <person name="McCowan C."/>
            <person name="Murphy C."/>
            <person name="Pearson M."/>
            <person name="Priest M."/>
            <person name="Roberts A."/>
            <person name="Saif S."/>
            <person name="Shea T."/>
            <person name="Sykes S."/>
            <person name="Wortman J."/>
            <person name="Nusbaum C."/>
            <person name="Birren B."/>
        </authorList>
    </citation>
    <scope>NUCLEOTIDE SEQUENCE [LARGE SCALE GENOMIC DNA]</scope>
    <source>
        <strain evidence="4">CBS 10117</strain>
    </source>
</reference>
<organism evidence="4">
    <name type="scientific">Kwoniella dejecticola CBS 10117</name>
    <dbReference type="NCBI Taxonomy" id="1296121"/>
    <lineage>
        <taxon>Eukaryota</taxon>
        <taxon>Fungi</taxon>
        <taxon>Dikarya</taxon>
        <taxon>Basidiomycota</taxon>
        <taxon>Agaricomycotina</taxon>
        <taxon>Tremellomycetes</taxon>
        <taxon>Tremellales</taxon>
        <taxon>Cryptococcaceae</taxon>
        <taxon>Kwoniella</taxon>
    </lineage>
</organism>
<dbReference type="GO" id="GO:0006508">
    <property type="term" value="P:proteolysis"/>
    <property type="evidence" value="ECO:0007669"/>
    <property type="project" value="InterPro"/>
</dbReference>
<evidence type="ECO:0000313" key="5">
    <source>
        <dbReference type="EMBL" id="WWC63722.1"/>
    </source>
</evidence>
<dbReference type="SUPFAM" id="SSF50630">
    <property type="entry name" value="Acid proteases"/>
    <property type="match status" value="1"/>
</dbReference>
<dbReference type="PANTHER" id="PTHR47966:SF47">
    <property type="entry name" value="ENDOPEPTIDASE, PUTATIVE (AFU_ORTHOLOGUE AFUA_3G01220)-RELATED"/>
    <property type="match status" value="1"/>
</dbReference>
<gene>
    <name evidence="4" type="ORF">I303_08416</name>
    <name evidence="5" type="ORF">I303_106327</name>
</gene>
<dbReference type="InterPro" id="IPR021109">
    <property type="entry name" value="Peptidase_aspartic_dom_sf"/>
</dbReference>
<dbReference type="KEGG" id="kdj:28972115"/>
<evidence type="ECO:0000313" key="6">
    <source>
        <dbReference type="Proteomes" id="UP000078595"/>
    </source>
</evidence>
<reference evidence="5" key="3">
    <citation type="submission" date="2024-02" db="EMBL/GenBank/DDBJ databases">
        <title>Comparative genomics of Cryptococcus and Kwoniella reveals pathogenesis evolution and contrasting modes of karyotype evolution via chromosome fusion or intercentromeric recombination.</title>
        <authorList>
            <person name="Coelho M.A."/>
            <person name="David-Palma M."/>
            <person name="Shea T."/>
            <person name="Bowers K."/>
            <person name="McGinley-Smith S."/>
            <person name="Mohammad A.W."/>
            <person name="Gnirke A."/>
            <person name="Yurkov A.M."/>
            <person name="Nowrousian M."/>
            <person name="Sun S."/>
            <person name="Cuomo C.A."/>
            <person name="Heitman J."/>
        </authorList>
    </citation>
    <scope>NUCLEOTIDE SEQUENCE</scope>
    <source>
        <strain evidence="5">CBS 10117</strain>
    </source>
</reference>
<evidence type="ECO:0000256" key="1">
    <source>
        <dbReference type="ARBA" id="ARBA00007447"/>
    </source>
</evidence>
<protein>
    <recommendedName>
        <fullName evidence="3">Peptidase A1 domain-containing protein</fullName>
    </recommendedName>
</protein>
<dbReference type="VEuPathDB" id="FungiDB:I303_08416"/>
<proteinExistence type="inferred from homology"/>